<reference evidence="10 11" key="1">
    <citation type="submission" date="2019-04" db="EMBL/GenBank/DDBJ databases">
        <title>Draft genome sequence of Gemmobacter aestuarii sp. nov.</title>
        <authorList>
            <person name="Hameed A."/>
            <person name="Lin S.-Y."/>
            <person name="Shahina M."/>
            <person name="Lai W.-A."/>
            <person name="Young C.-C."/>
        </authorList>
    </citation>
    <scope>NUCLEOTIDE SEQUENCE [LARGE SCALE GENOMIC DNA]</scope>
    <source>
        <strain evidence="10 11">CC-PW-75</strain>
    </source>
</reference>
<dbReference type="EMBL" id="SSND01000004">
    <property type="protein sequence ID" value="THD82347.1"/>
    <property type="molecule type" value="Genomic_DNA"/>
</dbReference>
<keyword evidence="11" id="KW-1185">Reference proteome</keyword>
<comment type="similarity">
    <text evidence="2 7">Belongs to the 2-oxoacid dehydrogenase family.</text>
</comment>
<dbReference type="Proteomes" id="UP000309450">
    <property type="component" value="Unassembled WGS sequence"/>
</dbReference>
<dbReference type="PROSITE" id="PS00189">
    <property type="entry name" value="LIPOYL"/>
    <property type="match status" value="1"/>
</dbReference>
<evidence type="ECO:0000256" key="3">
    <source>
        <dbReference type="ARBA" id="ARBA00011484"/>
    </source>
</evidence>
<dbReference type="CDD" id="cd06849">
    <property type="entry name" value="lipoyl_domain"/>
    <property type="match status" value="1"/>
</dbReference>
<dbReference type="InterPro" id="IPR000089">
    <property type="entry name" value="Biotin_lipoyl"/>
</dbReference>
<name>A0A4S3MN87_9RHOB</name>
<dbReference type="SUPFAM" id="SSF51230">
    <property type="entry name" value="Single hybrid motif"/>
    <property type="match status" value="1"/>
</dbReference>
<dbReference type="Pfam" id="PF00364">
    <property type="entry name" value="Biotin_lipoyl"/>
    <property type="match status" value="1"/>
</dbReference>
<accession>A0A4S3MN87</accession>
<organism evidence="10 11">
    <name type="scientific">Aliigemmobacter aestuarii</name>
    <dbReference type="NCBI Taxonomy" id="1445661"/>
    <lineage>
        <taxon>Bacteria</taxon>
        <taxon>Pseudomonadati</taxon>
        <taxon>Pseudomonadota</taxon>
        <taxon>Alphaproteobacteria</taxon>
        <taxon>Rhodobacterales</taxon>
        <taxon>Paracoccaceae</taxon>
        <taxon>Aliigemmobacter</taxon>
    </lineage>
</organism>
<comment type="caution">
    <text evidence="10">The sequence shown here is derived from an EMBL/GenBank/DDBJ whole genome shotgun (WGS) entry which is preliminary data.</text>
</comment>
<evidence type="ECO:0000256" key="1">
    <source>
        <dbReference type="ARBA" id="ARBA00001938"/>
    </source>
</evidence>
<keyword evidence="5 7" id="KW-0450">Lipoyl</keyword>
<dbReference type="InterPro" id="IPR036625">
    <property type="entry name" value="E3-bd_dom_sf"/>
</dbReference>
<dbReference type="PANTHER" id="PTHR43178:SF5">
    <property type="entry name" value="LIPOAMIDE ACYLTRANSFERASE COMPONENT OF BRANCHED-CHAIN ALPHA-KETO ACID DEHYDROGENASE COMPLEX, MITOCHONDRIAL"/>
    <property type="match status" value="1"/>
</dbReference>
<dbReference type="RefSeq" id="WP_136395456.1">
    <property type="nucleotide sequence ID" value="NZ_SSND01000004.1"/>
</dbReference>
<dbReference type="InterPro" id="IPR004167">
    <property type="entry name" value="PSBD"/>
</dbReference>
<comment type="subunit">
    <text evidence="3">Forms a 24-polypeptide structural core with octahedral symmetry.</text>
</comment>
<dbReference type="Pfam" id="PF00198">
    <property type="entry name" value="2-oxoacid_dh"/>
    <property type="match status" value="1"/>
</dbReference>
<protein>
    <recommendedName>
        <fullName evidence="7">Dihydrolipoamide acetyltransferase component of pyruvate dehydrogenase complex</fullName>
        <ecNumber evidence="7">2.3.1.-</ecNumber>
    </recommendedName>
</protein>
<dbReference type="PROSITE" id="PS51826">
    <property type="entry name" value="PSBD"/>
    <property type="match status" value="1"/>
</dbReference>
<evidence type="ECO:0000259" key="8">
    <source>
        <dbReference type="PROSITE" id="PS50968"/>
    </source>
</evidence>
<dbReference type="SUPFAM" id="SSF52777">
    <property type="entry name" value="CoA-dependent acyltransferases"/>
    <property type="match status" value="1"/>
</dbReference>
<dbReference type="InterPro" id="IPR003016">
    <property type="entry name" value="2-oxoA_DH_lipoyl-BS"/>
</dbReference>
<feature type="domain" description="Lipoyl-binding" evidence="8">
    <location>
        <begin position="1"/>
        <end position="76"/>
    </location>
</feature>
<keyword evidence="4 7" id="KW-0808">Transferase</keyword>
<dbReference type="PANTHER" id="PTHR43178">
    <property type="entry name" value="DIHYDROLIPOAMIDE ACETYLTRANSFERASE COMPONENT OF PYRUVATE DEHYDROGENASE COMPLEX"/>
    <property type="match status" value="1"/>
</dbReference>
<dbReference type="InterPro" id="IPR001078">
    <property type="entry name" value="2-oxoacid_DH_actylTfrase"/>
</dbReference>
<dbReference type="SUPFAM" id="SSF47005">
    <property type="entry name" value="Peripheral subunit-binding domain of 2-oxo acid dehydrogenase complex"/>
    <property type="match status" value="1"/>
</dbReference>
<dbReference type="InterPro" id="IPR050743">
    <property type="entry name" value="2-oxoacid_DH_E2_comp"/>
</dbReference>
<proteinExistence type="inferred from homology"/>
<dbReference type="EC" id="2.3.1.-" evidence="7"/>
<dbReference type="Gene3D" id="2.40.50.100">
    <property type="match status" value="1"/>
</dbReference>
<dbReference type="InterPro" id="IPR011053">
    <property type="entry name" value="Single_hybrid_motif"/>
</dbReference>
<evidence type="ECO:0000313" key="10">
    <source>
        <dbReference type="EMBL" id="THD82347.1"/>
    </source>
</evidence>
<evidence type="ECO:0000256" key="5">
    <source>
        <dbReference type="ARBA" id="ARBA00022823"/>
    </source>
</evidence>
<evidence type="ECO:0000259" key="9">
    <source>
        <dbReference type="PROSITE" id="PS51826"/>
    </source>
</evidence>
<evidence type="ECO:0000313" key="11">
    <source>
        <dbReference type="Proteomes" id="UP000309450"/>
    </source>
</evidence>
<evidence type="ECO:0000256" key="2">
    <source>
        <dbReference type="ARBA" id="ARBA00007317"/>
    </source>
</evidence>
<keyword evidence="6 7" id="KW-0012">Acyltransferase</keyword>
<dbReference type="InterPro" id="IPR023213">
    <property type="entry name" value="CAT-like_dom_sf"/>
</dbReference>
<gene>
    <name evidence="10" type="ORF">E7811_14935</name>
</gene>
<dbReference type="OrthoDB" id="9805770at2"/>
<evidence type="ECO:0000256" key="4">
    <source>
        <dbReference type="ARBA" id="ARBA00022679"/>
    </source>
</evidence>
<dbReference type="AlphaFoldDB" id="A0A4S3MN87"/>
<dbReference type="Gene3D" id="3.30.559.10">
    <property type="entry name" value="Chloramphenicol acetyltransferase-like domain"/>
    <property type="match status" value="1"/>
</dbReference>
<evidence type="ECO:0000256" key="7">
    <source>
        <dbReference type="RuleBase" id="RU003423"/>
    </source>
</evidence>
<sequence length="413" mass="42368">MSVFAMPSLGADMEAGTLVQWLVNPGDRVTRGDVVAVVETQKGAIEIEIFETGEIAELLADLGQTLPVGAPLARLATGEDEAPLAVAKPAAGPTAAPAAASAAPPSATEPPAPVEVAVLPLSAVPPAPVGGVVAASPAARTRAAEAGLALAAVSGTGPQGAVLLGDVERHLAAGPAPVADTVAAPPKGKPRLDMAEMRRAIAAAMTRAKREIPHYYLTHEIDLQAAQDWLAATNASRTPDRRLLMGALLVRATVRALAKAPELNGRFEAEPYAPSGPVHCGLAVALRGGGLIAPAILDAAEKGVEAIMEAMRDLVTRTRAGRLRNSELTQGTITISSLGETGVDALTGVIYPPQVALVGFGAPRVRPMVRDGRIEPRLAITVSLAADHRVSDGRRGAAFLAAIDQILQEPETL</sequence>
<feature type="domain" description="Peripheral subunit-binding (PSBD)" evidence="9">
    <location>
        <begin position="134"/>
        <end position="171"/>
    </location>
</feature>
<evidence type="ECO:0000256" key="6">
    <source>
        <dbReference type="ARBA" id="ARBA00023315"/>
    </source>
</evidence>
<dbReference type="Pfam" id="PF02817">
    <property type="entry name" value="E3_binding"/>
    <property type="match status" value="1"/>
</dbReference>
<dbReference type="GO" id="GO:0031405">
    <property type="term" value="F:lipoic acid binding"/>
    <property type="evidence" value="ECO:0007669"/>
    <property type="project" value="TreeGrafter"/>
</dbReference>
<dbReference type="GO" id="GO:0016407">
    <property type="term" value="F:acetyltransferase activity"/>
    <property type="evidence" value="ECO:0007669"/>
    <property type="project" value="TreeGrafter"/>
</dbReference>
<dbReference type="Gene3D" id="4.10.320.10">
    <property type="entry name" value="E3-binding domain"/>
    <property type="match status" value="1"/>
</dbReference>
<comment type="cofactor">
    <cofactor evidence="1 7">
        <name>(R)-lipoate</name>
        <dbReference type="ChEBI" id="CHEBI:83088"/>
    </cofactor>
</comment>
<dbReference type="PROSITE" id="PS50968">
    <property type="entry name" value="BIOTINYL_LIPOYL"/>
    <property type="match status" value="1"/>
</dbReference>
<dbReference type="GO" id="GO:0005737">
    <property type="term" value="C:cytoplasm"/>
    <property type="evidence" value="ECO:0007669"/>
    <property type="project" value="TreeGrafter"/>
</dbReference>